<evidence type="ECO:0000313" key="4">
    <source>
        <dbReference type="Proteomes" id="UP000295210"/>
    </source>
</evidence>
<dbReference type="InterPro" id="IPR058637">
    <property type="entry name" value="YknX-like_C"/>
</dbReference>
<dbReference type="InterPro" id="IPR006143">
    <property type="entry name" value="RND_pump_MFP"/>
</dbReference>
<evidence type="ECO:0000256" key="1">
    <source>
        <dbReference type="ARBA" id="ARBA00009477"/>
    </source>
</evidence>
<feature type="domain" description="YknX-like C-terminal permuted SH3-like" evidence="2">
    <location>
        <begin position="319"/>
        <end position="386"/>
    </location>
</feature>
<dbReference type="PANTHER" id="PTHR30469:SF15">
    <property type="entry name" value="HLYD FAMILY OF SECRETION PROTEINS"/>
    <property type="match status" value="1"/>
</dbReference>
<dbReference type="EMBL" id="SMGK01000003">
    <property type="protein sequence ID" value="TCK72500.1"/>
    <property type="molecule type" value="Genomic_DNA"/>
</dbReference>
<keyword evidence="4" id="KW-1185">Reference proteome</keyword>
<dbReference type="Proteomes" id="UP000295210">
    <property type="component" value="Unassembled WGS sequence"/>
</dbReference>
<name>A0A4R1L621_9BACT</name>
<comment type="caution">
    <text evidence="3">The sequence shown here is derived from an EMBL/GenBank/DDBJ whole genome shotgun (WGS) entry which is preliminary data.</text>
</comment>
<dbReference type="Gene3D" id="2.40.50.100">
    <property type="match status" value="1"/>
</dbReference>
<dbReference type="AlphaFoldDB" id="A0A4R1L621"/>
<dbReference type="SUPFAM" id="SSF111369">
    <property type="entry name" value="HlyD-like secretion proteins"/>
    <property type="match status" value="1"/>
</dbReference>
<dbReference type="RefSeq" id="WP_131995890.1">
    <property type="nucleotide sequence ID" value="NZ_SMGK01000003.1"/>
</dbReference>
<dbReference type="OrthoDB" id="9791520at2"/>
<protein>
    <submittedName>
        <fullName evidence="3">HlyD family secretion protein</fullName>
    </submittedName>
</protein>
<dbReference type="GO" id="GO:1990281">
    <property type="term" value="C:efflux pump complex"/>
    <property type="evidence" value="ECO:0007669"/>
    <property type="project" value="TreeGrafter"/>
</dbReference>
<dbReference type="Gene3D" id="2.40.420.20">
    <property type="match status" value="1"/>
</dbReference>
<evidence type="ECO:0000313" key="3">
    <source>
        <dbReference type="EMBL" id="TCK72500.1"/>
    </source>
</evidence>
<evidence type="ECO:0000259" key="2">
    <source>
        <dbReference type="Pfam" id="PF25989"/>
    </source>
</evidence>
<comment type="similarity">
    <text evidence="1">Belongs to the membrane fusion protein (MFP) (TC 8.A.1) family.</text>
</comment>
<dbReference type="NCBIfam" id="TIGR01730">
    <property type="entry name" value="RND_mfp"/>
    <property type="match status" value="1"/>
</dbReference>
<accession>A0A4R1L621</accession>
<dbReference type="Gene3D" id="1.10.287.470">
    <property type="entry name" value="Helix hairpin bin"/>
    <property type="match status" value="1"/>
</dbReference>
<proteinExistence type="inferred from homology"/>
<dbReference type="PANTHER" id="PTHR30469">
    <property type="entry name" value="MULTIDRUG RESISTANCE PROTEIN MDTA"/>
    <property type="match status" value="1"/>
</dbReference>
<sequence>MRRRSQITLLIVALAIAAGLVLVFRTAPIPIQTIKVQRGPLREVVEEEGKTRMHDHYMVAATVGGKLRRVDLHAGDRVRAGETLAWIDPSPLEPRQSAVLEARLRAAEANQQHAAALAGRAKAEYGQAEKDLQRGRELYSQGIISREALDKAVTLEEAAQQQLKAAHSGAESAAYQVEEAKSALLVYQPGGSDLPVAVVAPADGRVLRILEQSERVVAPGTPLLELGYTPRLEIVSDFLTRDAVRIKPDMRAVITDWGGENAIAARVRTVEPGGFTKVSALGVEEQRVNVICDFAGDTHGLQDNYHVEVSVIVWQGDNVLQVPSSAVFRSAEEWAVFVVKDSRARKTYVRIGHRGETDWEVRDGLDVGQEVIVHPSAEVQDGVKVQEVNRH</sequence>
<dbReference type="GO" id="GO:0015562">
    <property type="term" value="F:efflux transmembrane transporter activity"/>
    <property type="evidence" value="ECO:0007669"/>
    <property type="project" value="TreeGrafter"/>
</dbReference>
<organism evidence="3 4">
    <name type="scientific">Acidipila rosea</name>
    <dbReference type="NCBI Taxonomy" id="768535"/>
    <lineage>
        <taxon>Bacteria</taxon>
        <taxon>Pseudomonadati</taxon>
        <taxon>Acidobacteriota</taxon>
        <taxon>Terriglobia</taxon>
        <taxon>Terriglobales</taxon>
        <taxon>Acidobacteriaceae</taxon>
        <taxon>Acidipila</taxon>
    </lineage>
</organism>
<reference evidence="3 4" key="1">
    <citation type="submission" date="2019-03" db="EMBL/GenBank/DDBJ databases">
        <title>Genomic Encyclopedia of Type Strains, Phase IV (KMG-IV): sequencing the most valuable type-strain genomes for metagenomic binning, comparative biology and taxonomic classification.</title>
        <authorList>
            <person name="Goeker M."/>
        </authorList>
    </citation>
    <scope>NUCLEOTIDE SEQUENCE [LARGE SCALE GENOMIC DNA]</scope>
    <source>
        <strain evidence="3 4">DSM 103428</strain>
    </source>
</reference>
<dbReference type="Pfam" id="PF25989">
    <property type="entry name" value="YknX_C"/>
    <property type="match status" value="1"/>
</dbReference>
<gene>
    <name evidence="3" type="ORF">C7378_2082</name>
</gene>